<comment type="caution">
    <text evidence="2">The sequence shown here is derived from an EMBL/GenBank/DDBJ whole genome shotgun (WGS) entry which is preliminary data.</text>
</comment>
<keyword evidence="1" id="KW-0472">Membrane</keyword>
<feature type="transmembrane region" description="Helical" evidence="1">
    <location>
        <begin position="105"/>
        <end position="123"/>
    </location>
</feature>
<dbReference type="EMBL" id="JAVRFI010000019">
    <property type="protein sequence ID" value="MDT0452313.1"/>
    <property type="molecule type" value="Genomic_DNA"/>
</dbReference>
<feature type="transmembrane region" description="Helical" evidence="1">
    <location>
        <begin position="317"/>
        <end position="335"/>
    </location>
</feature>
<evidence type="ECO:0000313" key="2">
    <source>
        <dbReference type="EMBL" id="MDT0452313.1"/>
    </source>
</evidence>
<evidence type="ECO:0008006" key="4">
    <source>
        <dbReference type="Google" id="ProtNLM"/>
    </source>
</evidence>
<name>A0ABU2SU97_9ACTN</name>
<feature type="transmembrane region" description="Helical" evidence="1">
    <location>
        <begin position="144"/>
        <end position="170"/>
    </location>
</feature>
<keyword evidence="3" id="KW-1185">Reference proteome</keyword>
<feature type="transmembrane region" description="Helical" evidence="1">
    <location>
        <begin position="217"/>
        <end position="234"/>
    </location>
</feature>
<feature type="transmembrane region" description="Helical" evidence="1">
    <location>
        <begin position="190"/>
        <end position="212"/>
    </location>
</feature>
<gene>
    <name evidence="2" type="ORF">RM609_24975</name>
</gene>
<keyword evidence="1" id="KW-1133">Transmembrane helix</keyword>
<evidence type="ECO:0000313" key="3">
    <source>
        <dbReference type="Proteomes" id="UP001180531"/>
    </source>
</evidence>
<dbReference type="RefSeq" id="WP_311613797.1">
    <property type="nucleotide sequence ID" value="NZ_JAVRFI010000019.1"/>
</dbReference>
<dbReference type="Proteomes" id="UP001180531">
    <property type="component" value="Unassembled WGS sequence"/>
</dbReference>
<evidence type="ECO:0000256" key="1">
    <source>
        <dbReference type="SAM" id="Phobius"/>
    </source>
</evidence>
<feature type="transmembrane region" description="Helical" evidence="1">
    <location>
        <begin position="36"/>
        <end position="55"/>
    </location>
</feature>
<protein>
    <recommendedName>
        <fullName evidence="4">ABC transporter permease</fullName>
    </recommendedName>
</protein>
<reference evidence="2" key="1">
    <citation type="submission" date="2024-05" db="EMBL/GenBank/DDBJ databases">
        <title>30 novel species of actinomycetes from the DSMZ collection.</title>
        <authorList>
            <person name="Nouioui I."/>
        </authorList>
    </citation>
    <scope>NUCLEOTIDE SEQUENCE</scope>
    <source>
        <strain evidence="2">DSM 40473</strain>
    </source>
</reference>
<keyword evidence="1" id="KW-0812">Transmembrane</keyword>
<organism evidence="2 3">
    <name type="scientific">Streptomyces hesseae</name>
    <dbReference type="NCBI Taxonomy" id="3075519"/>
    <lineage>
        <taxon>Bacteria</taxon>
        <taxon>Bacillati</taxon>
        <taxon>Actinomycetota</taxon>
        <taxon>Actinomycetes</taxon>
        <taxon>Kitasatosporales</taxon>
        <taxon>Streptomycetaceae</taxon>
        <taxon>Streptomyces</taxon>
    </lineage>
</organism>
<accession>A0ABU2SU97</accession>
<proteinExistence type="predicted"/>
<sequence length="340" mass="36200">MTAMTTSTFSTSPAARRPARARGLAWLVLRQHRTTAWVALALLAALIAELVWLRLAMSGHLDAHPGLRTACVPGTGGSDCADGLLAQVDQFRSTYGDYLHYNGQLLEFLPLLTGLFVAGPMVARELESGTHRLVWAQSVTPVRWLAAKLAVPVVAVLAGVSALAAVYTWTWSAAPAGLLPGQRWDRSFDMIGPAPVAHALLAIAVGALVGLLIKRTVPAMGVALIAFGALWGQLETLRPRLIGPATQLSSAQPALIRGDKDWIVEYGMVTKTGGRIPEPRCGVGVGPADCVTQHHAAGWYVDWHPGSHLWPLEWAEAGLTVGLAALAAGAAFWVIRRTYP</sequence>